<sequence>MQAPVSAKTADVSASLARQAGDDNKENVGVFGRQGWRELSFEERLKGAAKSKAEVTAAAVQTVHGLQQGLENLRSSPVRRVSIDALPMAANVEAAGAKAGSTLQERLSVGERCGSQGASAETEAKGRWTRMWTQLPEEGQLADVSRGNAVDLGAGGQEKGLGKATAVGKGVASEVREASLHMDCTALGADIAQLPSQVDATSYLLGERAALERAFQQVVPHRDQVTTLHGVVAQLQSVTQQESSRLRRLENAGGVLHLSMSTATERLERIEQTVPALEISLAELRGHLEGMAYMSAELTAVRASLAALQANQEHIKERLSYSSSTFFKFLTGSWGRLLGYLARADVAALYLARKILLDTSGEKEPLLPIYAPPPPSADADSNLHDVSKFEWSADHVHALARAISRHRKVRSAAGAILVVAAVEATWRLQKAARKPLPRVLRSMTVPLDTCLRVARICVWASAFVVGAEELKKGCYSAADSVAKLQDNVAEGIKTRGTILADGLAAHSLVLRDKWGQMWSRLAHVGDTLGFEGAAGKSVSDGDDVEEVLIADARCRAVGYVHGESFPPRC</sequence>
<organism evidence="1 2">
    <name type="scientific">Klebsormidium nitens</name>
    <name type="common">Green alga</name>
    <name type="synonym">Ulothrix nitens</name>
    <dbReference type="NCBI Taxonomy" id="105231"/>
    <lineage>
        <taxon>Eukaryota</taxon>
        <taxon>Viridiplantae</taxon>
        <taxon>Streptophyta</taxon>
        <taxon>Klebsormidiophyceae</taxon>
        <taxon>Klebsormidiales</taxon>
        <taxon>Klebsormidiaceae</taxon>
        <taxon>Klebsormidium</taxon>
    </lineage>
</organism>
<evidence type="ECO:0000313" key="1">
    <source>
        <dbReference type="EMBL" id="GAQ83699.1"/>
    </source>
</evidence>
<accession>A0A1Y1I2P3</accession>
<protein>
    <submittedName>
        <fullName evidence="1">Uncharacterized protein</fullName>
    </submittedName>
</protein>
<dbReference type="OrthoDB" id="2021175at2759"/>
<evidence type="ECO:0000313" key="2">
    <source>
        <dbReference type="Proteomes" id="UP000054558"/>
    </source>
</evidence>
<gene>
    <name evidence="1" type="ORF">KFL_001580130</name>
</gene>
<dbReference type="Proteomes" id="UP000054558">
    <property type="component" value="Unassembled WGS sequence"/>
</dbReference>
<keyword evidence="2" id="KW-1185">Reference proteome</keyword>
<reference evidence="1 2" key="1">
    <citation type="journal article" date="2014" name="Nat. Commun.">
        <title>Klebsormidium flaccidum genome reveals primary factors for plant terrestrial adaptation.</title>
        <authorList>
            <person name="Hori K."/>
            <person name="Maruyama F."/>
            <person name="Fujisawa T."/>
            <person name="Togashi T."/>
            <person name="Yamamoto N."/>
            <person name="Seo M."/>
            <person name="Sato S."/>
            <person name="Yamada T."/>
            <person name="Mori H."/>
            <person name="Tajima N."/>
            <person name="Moriyama T."/>
            <person name="Ikeuchi M."/>
            <person name="Watanabe M."/>
            <person name="Wada H."/>
            <person name="Kobayashi K."/>
            <person name="Saito M."/>
            <person name="Masuda T."/>
            <person name="Sasaki-Sekimoto Y."/>
            <person name="Mashiguchi K."/>
            <person name="Awai K."/>
            <person name="Shimojima M."/>
            <person name="Masuda S."/>
            <person name="Iwai M."/>
            <person name="Nobusawa T."/>
            <person name="Narise T."/>
            <person name="Kondo S."/>
            <person name="Saito H."/>
            <person name="Sato R."/>
            <person name="Murakawa M."/>
            <person name="Ihara Y."/>
            <person name="Oshima-Yamada Y."/>
            <person name="Ohtaka K."/>
            <person name="Satoh M."/>
            <person name="Sonobe K."/>
            <person name="Ishii M."/>
            <person name="Ohtani R."/>
            <person name="Kanamori-Sato M."/>
            <person name="Honoki R."/>
            <person name="Miyazaki D."/>
            <person name="Mochizuki H."/>
            <person name="Umetsu J."/>
            <person name="Higashi K."/>
            <person name="Shibata D."/>
            <person name="Kamiya Y."/>
            <person name="Sato N."/>
            <person name="Nakamura Y."/>
            <person name="Tabata S."/>
            <person name="Ida S."/>
            <person name="Kurokawa K."/>
            <person name="Ohta H."/>
        </authorList>
    </citation>
    <scope>NUCLEOTIDE SEQUENCE [LARGE SCALE GENOMIC DNA]</scope>
    <source>
        <strain evidence="1 2">NIES-2285</strain>
    </source>
</reference>
<dbReference type="EMBL" id="DF237107">
    <property type="protein sequence ID" value="GAQ83699.1"/>
    <property type="molecule type" value="Genomic_DNA"/>
</dbReference>
<proteinExistence type="predicted"/>
<name>A0A1Y1I2P3_KLENI</name>
<dbReference type="AlphaFoldDB" id="A0A1Y1I2P3"/>